<evidence type="ECO:0000256" key="3">
    <source>
        <dbReference type="ARBA" id="ARBA00022833"/>
    </source>
</evidence>
<feature type="compositionally biased region" description="Polar residues" evidence="5">
    <location>
        <begin position="50"/>
        <end position="65"/>
    </location>
</feature>
<evidence type="ECO:0000256" key="2">
    <source>
        <dbReference type="ARBA" id="ARBA00022771"/>
    </source>
</evidence>
<dbReference type="InterPro" id="IPR036443">
    <property type="entry name" value="Znf_RanBP2_sf"/>
</dbReference>
<proteinExistence type="predicted"/>
<organism evidence="7 8">
    <name type="scientific">Cyclotella atomus</name>
    <dbReference type="NCBI Taxonomy" id="382360"/>
    <lineage>
        <taxon>Eukaryota</taxon>
        <taxon>Sar</taxon>
        <taxon>Stramenopiles</taxon>
        <taxon>Ochrophyta</taxon>
        <taxon>Bacillariophyta</taxon>
        <taxon>Coscinodiscophyceae</taxon>
        <taxon>Thalassiosirophycidae</taxon>
        <taxon>Stephanodiscales</taxon>
        <taxon>Stephanodiscaceae</taxon>
        <taxon>Cyclotella</taxon>
    </lineage>
</organism>
<dbReference type="AlphaFoldDB" id="A0ABD3NGP7"/>
<keyword evidence="2 4" id="KW-0863">Zinc-finger</keyword>
<sequence>MGYDEWNCPQCTFLHKFPGQRCHMCGSSRVTKEQMRNFVLGKKIDKSSIGSCTDKTTASSSNAKIESNEDGSKKRPIDVDSDDENVVCSSKVAKAKSPTQPQRHNIIEPIQRNPNFFIANDNESKRFIIYMAVREHDPSFSAGLAKCRAAYQDDEVNSCLQFDGTRHITMFDGYLTNEQARNLSYKYNRFENSIFHPIKLKIDGWMPWDAGCYLKIKPNGEKMLEAILKKIDGFPDPIRQSLQKNGLAKNGVFKFPCNHLSLYRSRPNVDRSKMKKSFGEIRKALANHDWGYVEGVGIRIKVMGEPYSDYKVIAGI</sequence>
<reference evidence="7 8" key="1">
    <citation type="submission" date="2024-10" db="EMBL/GenBank/DDBJ databases">
        <title>Updated reference genomes for cyclostephanoid diatoms.</title>
        <authorList>
            <person name="Roberts W.R."/>
            <person name="Alverson A.J."/>
        </authorList>
    </citation>
    <scope>NUCLEOTIDE SEQUENCE [LARGE SCALE GENOMIC DNA]</scope>
    <source>
        <strain evidence="7 8">AJA010-31</strain>
    </source>
</reference>
<keyword evidence="3" id="KW-0862">Zinc</keyword>
<accession>A0ABD3NGP7</accession>
<dbReference type="PROSITE" id="PS50199">
    <property type="entry name" value="ZF_RANBP2_2"/>
    <property type="match status" value="1"/>
</dbReference>
<dbReference type="GO" id="GO:0008270">
    <property type="term" value="F:zinc ion binding"/>
    <property type="evidence" value="ECO:0007669"/>
    <property type="project" value="UniProtKB-KW"/>
</dbReference>
<keyword evidence="8" id="KW-1185">Reference proteome</keyword>
<evidence type="ECO:0000256" key="1">
    <source>
        <dbReference type="ARBA" id="ARBA00022723"/>
    </source>
</evidence>
<keyword evidence="1" id="KW-0479">Metal-binding</keyword>
<evidence type="ECO:0000256" key="5">
    <source>
        <dbReference type="SAM" id="MobiDB-lite"/>
    </source>
</evidence>
<dbReference type="SUPFAM" id="SSF90209">
    <property type="entry name" value="Ran binding protein zinc finger-like"/>
    <property type="match status" value="1"/>
</dbReference>
<name>A0ABD3NGP7_9STRA</name>
<comment type="caution">
    <text evidence="7">The sequence shown here is derived from an EMBL/GenBank/DDBJ whole genome shotgun (WGS) entry which is preliminary data.</text>
</comment>
<evidence type="ECO:0000256" key="4">
    <source>
        <dbReference type="PROSITE-ProRule" id="PRU00322"/>
    </source>
</evidence>
<feature type="region of interest" description="Disordered" evidence="5">
    <location>
        <begin position="50"/>
        <end position="81"/>
    </location>
</feature>
<evidence type="ECO:0000313" key="8">
    <source>
        <dbReference type="Proteomes" id="UP001530400"/>
    </source>
</evidence>
<dbReference type="InterPro" id="IPR001876">
    <property type="entry name" value="Znf_RanBP2"/>
</dbReference>
<feature type="domain" description="RanBP2-type" evidence="6">
    <location>
        <begin position="1"/>
        <end position="31"/>
    </location>
</feature>
<evidence type="ECO:0000259" key="6">
    <source>
        <dbReference type="PROSITE" id="PS50199"/>
    </source>
</evidence>
<dbReference type="EMBL" id="JALLPJ020001209">
    <property type="protein sequence ID" value="KAL3774127.1"/>
    <property type="molecule type" value="Genomic_DNA"/>
</dbReference>
<protein>
    <recommendedName>
        <fullName evidence="6">RanBP2-type domain-containing protein</fullName>
    </recommendedName>
</protein>
<gene>
    <name evidence="7" type="ORF">ACHAWO_012505</name>
</gene>
<dbReference type="Proteomes" id="UP001530400">
    <property type="component" value="Unassembled WGS sequence"/>
</dbReference>
<evidence type="ECO:0000313" key="7">
    <source>
        <dbReference type="EMBL" id="KAL3774127.1"/>
    </source>
</evidence>
<dbReference type="Gene3D" id="2.30.30.380">
    <property type="entry name" value="Zn-finger domain of Sec23/24"/>
    <property type="match status" value="1"/>
</dbReference>
<feature type="compositionally biased region" description="Basic and acidic residues" evidence="5">
    <location>
        <begin position="66"/>
        <end position="78"/>
    </location>
</feature>